<accession>A0A6C0IFS1</accession>
<organism evidence="4">
    <name type="scientific">viral metagenome</name>
    <dbReference type="NCBI Taxonomy" id="1070528"/>
    <lineage>
        <taxon>unclassified sequences</taxon>
        <taxon>metagenomes</taxon>
        <taxon>organismal metagenomes</taxon>
    </lineage>
</organism>
<dbReference type="Pfam" id="PF11443">
    <property type="entry name" value="DUF2828"/>
    <property type="match status" value="1"/>
</dbReference>
<feature type="compositionally biased region" description="Basic and acidic residues" evidence="1">
    <location>
        <begin position="1"/>
        <end position="10"/>
    </location>
</feature>
<dbReference type="AlphaFoldDB" id="A0A6C0IFS1"/>
<evidence type="ECO:0008006" key="5">
    <source>
        <dbReference type="Google" id="ProtNLM"/>
    </source>
</evidence>
<name>A0A6C0IFS1_9ZZZZ</name>
<dbReference type="InterPro" id="IPR036465">
    <property type="entry name" value="vWFA_dom_sf"/>
</dbReference>
<dbReference type="PANTHER" id="PTHR31373">
    <property type="entry name" value="OS06G0652100 PROTEIN"/>
    <property type="match status" value="1"/>
</dbReference>
<dbReference type="PANTHER" id="PTHR31373:SF27">
    <property type="entry name" value="TROVE DOMAIN-CONTAINING PROTEIN"/>
    <property type="match status" value="1"/>
</dbReference>
<evidence type="ECO:0000256" key="1">
    <source>
        <dbReference type="SAM" id="MobiDB-lite"/>
    </source>
</evidence>
<evidence type="ECO:0000259" key="3">
    <source>
        <dbReference type="Pfam" id="PF25043"/>
    </source>
</evidence>
<sequence>MSELINKLDNHTPTQNGENEHLEYGWSNGIQEQICQFSSQLTRTNNIVISALRKQYTNILNNLTSKLRSSSSSDDEKIQAKSHMCTLYKLIAQTRDIIDGKGEYTLTYMMIYVWYTICGPSLAFFAVNSMVQLNSNEHPYGSWKDLKYFCDYLMKSCNIQLTHPLIMHCCFLYNNQLRYDEAALHDETKTNNISLVAKWIPREKTRFGYLYEFLACDYYKEYISSSSSKDPVTQVKAILKCKTNYRKLLSKLNVKIDTLQIKQCGKKWSDIDFNKVTSISIANQKKAFLNIKKDGKKRSEEEDRIVCADHFKQHIHSAVKDKNNEVKGKRVGLTSFTSQAIELIDSRRRLIMSNENCQMEIDLLNSQWRDNSSQNGKLGKMIAMVDVSGSMDGDPLHAAIALGIRVAEKSLLGKRVMTFSAKPRWVNLEHRDNFVDMVAEVNNAEFGLNTDFHAALDLILNAIVEAKMSSEDVEDMVLAIFSDMQIDEGDKCDKKVLYDAMKAKYAEAGIKVNGKPYNPPHILFWNLRSTSGFPTLSSQPNTSMMSGFSPTLLNLFCNEGLESLQSCTPWSLLEKSLNLERYKIMEDKFYDEFVNP</sequence>
<evidence type="ECO:0000259" key="2">
    <source>
        <dbReference type="Pfam" id="PF11443"/>
    </source>
</evidence>
<feature type="domain" description="DUF7788" evidence="3">
    <location>
        <begin position="381"/>
        <end position="561"/>
    </location>
</feature>
<dbReference type="Pfam" id="PF25043">
    <property type="entry name" value="DUF7788"/>
    <property type="match status" value="1"/>
</dbReference>
<dbReference type="EMBL" id="MN740174">
    <property type="protein sequence ID" value="QHT92028.1"/>
    <property type="molecule type" value="Genomic_DNA"/>
</dbReference>
<dbReference type="SUPFAM" id="SSF53300">
    <property type="entry name" value="vWA-like"/>
    <property type="match status" value="1"/>
</dbReference>
<feature type="domain" description="DUF2828" evidence="2">
    <location>
        <begin position="171"/>
        <end position="293"/>
    </location>
</feature>
<dbReference type="InterPro" id="IPR056690">
    <property type="entry name" value="DUF7788"/>
</dbReference>
<protein>
    <recommendedName>
        <fullName evidence="5">VWFA domain-containing protein</fullName>
    </recommendedName>
</protein>
<reference evidence="4" key="1">
    <citation type="journal article" date="2020" name="Nature">
        <title>Giant virus diversity and host interactions through global metagenomics.</title>
        <authorList>
            <person name="Schulz F."/>
            <person name="Roux S."/>
            <person name="Paez-Espino D."/>
            <person name="Jungbluth S."/>
            <person name="Walsh D.A."/>
            <person name="Denef V.J."/>
            <person name="McMahon K.D."/>
            <person name="Konstantinidis K.T."/>
            <person name="Eloe-Fadrosh E.A."/>
            <person name="Kyrpides N.C."/>
            <person name="Woyke T."/>
        </authorList>
    </citation>
    <scope>NUCLEOTIDE SEQUENCE</scope>
    <source>
        <strain evidence="4">GVMAG-M-3300023184-86</strain>
    </source>
</reference>
<dbReference type="InterPro" id="IPR058580">
    <property type="entry name" value="DUF2828"/>
</dbReference>
<dbReference type="Gene3D" id="3.40.50.410">
    <property type="entry name" value="von Willebrand factor, type A domain"/>
    <property type="match status" value="1"/>
</dbReference>
<proteinExistence type="predicted"/>
<feature type="region of interest" description="Disordered" evidence="1">
    <location>
        <begin position="1"/>
        <end position="22"/>
    </location>
</feature>
<dbReference type="InterPro" id="IPR011205">
    <property type="entry name" value="UCP015417_vWA"/>
</dbReference>
<evidence type="ECO:0000313" key="4">
    <source>
        <dbReference type="EMBL" id="QHT92028.1"/>
    </source>
</evidence>